<dbReference type="InterPro" id="IPR002172">
    <property type="entry name" value="LDrepeatLR_classA_rpt"/>
</dbReference>
<dbReference type="Gene3D" id="4.10.400.10">
    <property type="entry name" value="Low-density Lipoprotein Receptor"/>
    <property type="match status" value="1"/>
</dbReference>
<reference evidence="4 5" key="1">
    <citation type="submission" date="2023-11" db="EMBL/GenBank/DDBJ databases">
        <title>Halocaridina rubra genome assembly.</title>
        <authorList>
            <person name="Smith C."/>
        </authorList>
    </citation>
    <scope>NUCLEOTIDE SEQUENCE [LARGE SCALE GENOMIC DNA]</scope>
    <source>
        <strain evidence="4">EP-1</strain>
        <tissue evidence="4">Whole</tissue>
    </source>
</reference>
<dbReference type="SUPFAM" id="SSF57424">
    <property type="entry name" value="LDL receptor-like module"/>
    <property type="match status" value="1"/>
</dbReference>
<evidence type="ECO:0000256" key="2">
    <source>
        <dbReference type="PROSITE-ProRule" id="PRU00124"/>
    </source>
</evidence>
<protein>
    <recommendedName>
        <fullName evidence="3">Alpha-2-macroglobulin bait region domain-containing protein</fullName>
    </recommendedName>
</protein>
<dbReference type="PROSITE" id="PS50068">
    <property type="entry name" value="LDLRA_2"/>
    <property type="match status" value="1"/>
</dbReference>
<gene>
    <name evidence="4" type="ORF">SK128_009996</name>
</gene>
<dbReference type="EMBL" id="JAXCGZ010003774">
    <property type="protein sequence ID" value="KAK7083285.1"/>
    <property type="molecule type" value="Genomic_DNA"/>
</dbReference>
<dbReference type="InterPro" id="IPR050473">
    <property type="entry name" value="A2M/Complement_sys"/>
</dbReference>
<keyword evidence="1 2" id="KW-1015">Disulfide bond</keyword>
<dbReference type="PANTHER" id="PTHR11412">
    <property type="entry name" value="MACROGLOBULIN / COMPLEMENT"/>
    <property type="match status" value="1"/>
</dbReference>
<accession>A0AAN8XS76</accession>
<comment type="caution">
    <text evidence="4">The sequence shown here is derived from an EMBL/GenBank/DDBJ whole genome shotgun (WGS) entry which is preliminary data.</text>
</comment>
<evidence type="ECO:0000313" key="4">
    <source>
        <dbReference type="EMBL" id="KAK7083285.1"/>
    </source>
</evidence>
<dbReference type="InterPro" id="IPR011625">
    <property type="entry name" value="A2M_N_BRD"/>
</dbReference>
<dbReference type="InterPro" id="IPR036055">
    <property type="entry name" value="LDL_receptor-like_sf"/>
</dbReference>
<keyword evidence="5" id="KW-1185">Reference proteome</keyword>
<name>A0AAN8XS76_HALRR</name>
<feature type="domain" description="Alpha-2-macroglobulin bait region" evidence="3">
    <location>
        <begin position="21"/>
        <end position="159"/>
    </location>
</feature>
<dbReference type="SMART" id="SM00192">
    <property type="entry name" value="LDLa"/>
    <property type="match status" value="1"/>
</dbReference>
<evidence type="ECO:0000313" key="5">
    <source>
        <dbReference type="Proteomes" id="UP001381693"/>
    </source>
</evidence>
<sequence>MGSASGTAKGVPFHSPKKRYLHITSSTSEALVHSYAIFHVRANFPMKKFQYMVMAKGIMIFSSSEDVTWEGLEGIQTLSIVVAKEMFPRFTVVVVHITDAGELITDSIHISVKIQNAKEITLNLNQHKDHSKRTVEAGIRAPTGSYFALACSRIANYQLQVQHRITIARLMKASLRMEPHPRSVMTIKHRSRGGLWTEKVTTLSAENTGMWSLSALHVSGLNLASDAHVHHPFGTGKCNGELGFLECGDGSCYRQDEICDGNQHCRNGNDELNCLTTQQYVEDLREARPVLRSQGSSLPFCTKLLYKL</sequence>
<evidence type="ECO:0000259" key="3">
    <source>
        <dbReference type="SMART" id="SM01359"/>
    </source>
</evidence>
<dbReference type="Gene3D" id="2.60.40.1930">
    <property type="match status" value="1"/>
</dbReference>
<dbReference type="Pfam" id="PF07703">
    <property type="entry name" value="A2M_BRD"/>
    <property type="match status" value="1"/>
</dbReference>
<dbReference type="PANTHER" id="PTHR11412:SF146">
    <property type="entry name" value="CD109 ANTIGEN"/>
    <property type="match status" value="1"/>
</dbReference>
<feature type="disulfide bond" evidence="2">
    <location>
        <begin position="247"/>
        <end position="265"/>
    </location>
</feature>
<dbReference type="AlphaFoldDB" id="A0AAN8XS76"/>
<dbReference type="SMART" id="SM01359">
    <property type="entry name" value="A2M_N_2"/>
    <property type="match status" value="1"/>
</dbReference>
<organism evidence="4 5">
    <name type="scientific">Halocaridina rubra</name>
    <name type="common">Hawaiian red shrimp</name>
    <dbReference type="NCBI Taxonomy" id="373956"/>
    <lineage>
        <taxon>Eukaryota</taxon>
        <taxon>Metazoa</taxon>
        <taxon>Ecdysozoa</taxon>
        <taxon>Arthropoda</taxon>
        <taxon>Crustacea</taxon>
        <taxon>Multicrustacea</taxon>
        <taxon>Malacostraca</taxon>
        <taxon>Eumalacostraca</taxon>
        <taxon>Eucarida</taxon>
        <taxon>Decapoda</taxon>
        <taxon>Pleocyemata</taxon>
        <taxon>Caridea</taxon>
        <taxon>Atyoidea</taxon>
        <taxon>Atyidae</taxon>
        <taxon>Halocaridina</taxon>
    </lineage>
</organism>
<evidence type="ECO:0000256" key="1">
    <source>
        <dbReference type="ARBA" id="ARBA00023157"/>
    </source>
</evidence>
<feature type="disulfide bond" evidence="2">
    <location>
        <begin position="259"/>
        <end position="274"/>
    </location>
</feature>
<comment type="caution">
    <text evidence="2">Lacks conserved residue(s) required for the propagation of feature annotation.</text>
</comment>
<proteinExistence type="predicted"/>
<dbReference type="Proteomes" id="UP001381693">
    <property type="component" value="Unassembled WGS sequence"/>
</dbReference>